<dbReference type="Proteomes" id="UP001194579">
    <property type="component" value="Unassembled WGS sequence"/>
</dbReference>
<dbReference type="InterPro" id="IPR003458">
    <property type="entry name" value="Phage_T4_Gp38_tail_assem"/>
</dbReference>
<evidence type="ECO:0000313" key="4">
    <source>
        <dbReference type="Proteomes" id="UP001194579"/>
    </source>
</evidence>
<dbReference type="EMBL" id="WABS01000008">
    <property type="protein sequence ID" value="MBI0554022.1"/>
    <property type="molecule type" value="Genomic_DNA"/>
</dbReference>
<protein>
    <submittedName>
        <fullName evidence="2">Tail fiber assembly protein</fullName>
    </submittedName>
    <submittedName>
        <fullName evidence="1">Tail fiber chaperone, Qin prophage</fullName>
    </submittedName>
</protein>
<gene>
    <name evidence="1" type="ordered locus">W5S_2868</name>
    <name evidence="2" type="ORF">F6Q06_05875</name>
</gene>
<dbReference type="HOGENOM" id="CLU_1945445_0_0_6"/>
<reference evidence="4" key="3">
    <citation type="submission" date="2023-07" db="EMBL/GenBank/DDBJ databases">
        <title>Identification of Pectobacterium versatile causing blackleg of potato from New York State with a whole genome sequencing approach.</title>
        <authorList>
            <person name="Ma X."/>
            <person name="Swingle B."/>
        </authorList>
    </citation>
    <scope>NUCLEOTIDE SEQUENCE [LARGE SCALE GENOMIC DNA]</scope>
    <source>
        <strain evidence="4">NY1588A</strain>
    </source>
</reference>
<evidence type="ECO:0000313" key="1">
    <source>
        <dbReference type="EMBL" id="AFI90951.1"/>
    </source>
</evidence>
<dbReference type="InterPro" id="IPR051220">
    <property type="entry name" value="TFA_Chaperone"/>
</dbReference>
<dbReference type="PANTHER" id="PTHR34413:SF1">
    <property type="entry name" value="CYTOPLASMIC PROTEIN"/>
    <property type="match status" value="1"/>
</dbReference>
<dbReference type="EMBL" id="CP003415">
    <property type="protein sequence ID" value="AFI90951.1"/>
    <property type="molecule type" value="Genomic_DNA"/>
</dbReference>
<dbReference type="RefSeq" id="WP_014700489.1">
    <property type="nucleotide sequence ID" value="NC_017845.1"/>
</dbReference>
<name>A0A0H3I5Y1_PECPM</name>
<accession>A0A0H3I5Y1</accession>
<dbReference type="Proteomes" id="UP000008044">
    <property type="component" value="Chromosome"/>
</dbReference>
<reference evidence="1" key="2">
    <citation type="submission" date="2012-03" db="EMBL/GenBank/DDBJ databases">
        <authorList>
            <person name="Koskinen P."/>
            <person name="Laine P."/>
            <person name="Niemi O."/>
            <person name="Nykyri J."/>
            <person name="Harjunpaa H."/>
            <person name="Auvinen P."/>
            <person name="Paulin L."/>
            <person name="Pirhonen M."/>
            <person name="Palva T."/>
            <person name="Holm L."/>
        </authorList>
    </citation>
    <scope>NUCLEOTIDE SEQUENCE</scope>
    <source>
        <strain evidence="1">SCC3193</strain>
    </source>
</reference>
<proteinExistence type="predicted"/>
<reference evidence="1 3" key="1">
    <citation type="journal article" date="2012" name="J. Bacteriol.">
        <title>Genome sequence of Pectobacterium sp. strain SCC3193.</title>
        <authorList>
            <person name="Koskinen J.P."/>
            <person name="Laine P."/>
            <person name="Niemi O."/>
            <person name="Nykyri J."/>
            <person name="Harjunpaa H."/>
            <person name="Auvinen P."/>
            <person name="Paulin L."/>
            <person name="Pirhonen M."/>
            <person name="Palva T."/>
            <person name="Holm L."/>
        </authorList>
    </citation>
    <scope>NUCLEOTIDE SEQUENCE [LARGE SCALE GENOMIC DNA]</scope>
    <source>
        <strain evidence="1 3">SCC3193</strain>
    </source>
</reference>
<dbReference type="STRING" id="1905730.W5S_2868"/>
<dbReference type="AlphaFoldDB" id="A0A0H3I5Y1"/>
<sequence length="144" mass="16574">MKSIYVFTSDYRSFASTADVVGKTILVQVSDDFVGGAKTYNAERNEWIDDPQYKPTQEDLILKAEFERLRLIDNAKAVMSDWMDDLQLGIIEENEKTSLADWREYIKNLKAIDTSVAPDIEWPSEPNNTVITIKNQMSMKINSW</sequence>
<evidence type="ECO:0000313" key="2">
    <source>
        <dbReference type="EMBL" id="MBI0554022.1"/>
    </source>
</evidence>
<keyword evidence="4" id="KW-1185">Reference proteome</keyword>
<dbReference type="KEGG" id="pec:W5S_2868"/>
<dbReference type="Pfam" id="PF02413">
    <property type="entry name" value="Caudo_TAP"/>
    <property type="match status" value="1"/>
</dbReference>
<reference evidence="2" key="4">
    <citation type="submission" date="2024-05" db="EMBL/GenBank/DDBJ databases">
        <title>Identification of Pectobacterium versatile causing blackleg of potato from New York State with a whole genome sequencing approach.</title>
        <authorList>
            <person name="Ma X."/>
            <person name="Swingle B."/>
        </authorList>
    </citation>
    <scope>NUCLEOTIDE SEQUENCE</scope>
    <source>
        <strain evidence="2">NY1588A</strain>
    </source>
</reference>
<dbReference type="eggNOG" id="ENOG5033HWZ">
    <property type="taxonomic scope" value="Bacteria"/>
</dbReference>
<organism evidence="1 3">
    <name type="scientific">Pectobacterium parmentieri</name>
    <dbReference type="NCBI Taxonomy" id="1905730"/>
    <lineage>
        <taxon>Bacteria</taxon>
        <taxon>Pseudomonadati</taxon>
        <taxon>Pseudomonadota</taxon>
        <taxon>Gammaproteobacteria</taxon>
        <taxon>Enterobacterales</taxon>
        <taxon>Pectobacteriaceae</taxon>
        <taxon>Pectobacterium</taxon>
    </lineage>
</organism>
<evidence type="ECO:0000313" key="3">
    <source>
        <dbReference type="Proteomes" id="UP000008044"/>
    </source>
</evidence>
<dbReference type="PANTHER" id="PTHR34413">
    <property type="entry name" value="PROPHAGE TAIL FIBER ASSEMBLY PROTEIN HOMOLOG TFAE-RELATED-RELATED"/>
    <property type="match status" value="1"/>
</dbReference>
<dbReference type="PATRIC" id="fig|1166016.3.peg.2909"/>